<proteinExistence type="predicted"/>
<keyword evidence="3" id="KW-1185">Reference proteome</keyword>
<evidence type="ECO:0000313" key="3">
    <source>
        <dbReference type="Proteomes" id="UP000267268"/>
    </source>
</evidence>
<dbReference type="OrthoDB" id="9859136at2"/>
<evidence type="ECO:0000256" key="1">
    <source>
        <dbReference type="SAM" id="Coils"/>
    </source>
</evidence>
<evidence type="ECO:0000313" key="2">
    <source>
        <dbReference type="EMBL" id="AZQ61499.1"/>
    </source>
</evidence>
<dbReference type="EMBL" id="CP034562">
    <property type="protein sequence ID" value="AZQ61499.1"/>
    <property type="molecule type" value="Genomic_DNA"/>
</dbReference>
<dbReference type="RefSeq" id="WP_126612044.1">
    <property type="nucleotide sequence ID" value="NZ_CP034562.1"/>
</dbReference>
<accession>A0A3S9NZY6</accession>
<dbReference type="KEGG" id="fll:EI427_04425"/>
<protein>
    <submittedName>
        <fullName evidence="2">Uncharacterized protein</fullName>
    </submittedName>
</protein>
<dbReference type="AlphaFoldDB" id="A0A3S9NZY6"/>
<reference evidence="2 3" key="1">
    <citation type="submission" date="2018-12" db="EMBL/GenBank/DDBJ databases">
        <title>Flammeovirga pectinis sp. nov., isolated from the gut of the Korean scallop, Patinopecten yessoensis.</title>
        <authorList>
            <person name="Bae J.-W."/>
            <person name="Jeong Y.-S."/>
            <person name="Kang W."/>
        </authorList>
    </citation>
    <scope>NUCLEOTIDE SEQUENCE [LARGE SCALE GENOMIC DNA]</scope>
    <source>
        <strain evidence="2 3">L12M1</strain>
    </source>
</reference>
<gene>
    <name evidence="2" type="ORF">EI427_04425</name>
</gene>
<dbReference type="Proteomes" id="UP000267268">
    <property type="component" value="Chromosome 1"/>
</dbReference>
<feature type="coiled-coil region" evidence="1">
    <location>
        <begin position="17"/>
        <end position="44"/>
    </location>
</feature>
<keyword evidence="1" id="KW-0175">Coiled coil</keyword>
<name>A0A3S9NZY6_9BACT</name>
<organism evidence="2 3">
    <name type="scientific">Flammeovirga pectinis</name>
    <dbReference type="NCBI Taxonomy" id="2494373"/>
    <lineage>
        <taxon>Bacteria</taxon>
        <taxon>Pseudomonadati</taxon>
        <taxon>Bacteroidota</taxon>
        <taxon>Cytophagia</taxon>
        <taxon>Cytophagales</taxon>
        <taxon>Flammeovirgaceae</taxon>
        <taxon>Flammeovirga</taxon>
    </lineage>
</organism>
<sequence>MENYTESNQIDILVSKIKKNLSESKSLENELHLLDQEYMHLHDKIAALRALTYQSRKLKKS</sequence>